<organism evidence="3 4">
    <name type="scientific">Rhodococcus qingshengii</name>
    <dbReference type="NCBI Taxonomy" id="334542"/>
    <lineage>
        <taxon>Bacteria</taxon>
        <taxon>Bacillati</taxon>
        <taxon>Actinomycetota</taxon>
        <taxon>Actinomycetes</taxon>
        <taxon>Mycobacteriales</taxon>
        <taxon>Nocardiaceae</taxon>
        <taxon>Rhodococcus</taxon>
        <taxon>Rhodococcus erythropolis group</taxon>
    </lineage>
</organism>
<accession>A0A1C4EP53</accession>
<evidence type="ECO:0000259" key="2">
    <source>
        <dbReference type="Pfam" id="PF14361"/>
    </source>
</evidence>
<feature type="domain" description="RsbT co-antagonist protein RsbRD N-terminal" evidence="2">
    <location>
        <begin position="29"/>
        <end position="151"/>
    </location>
</feature>
<dbReference type="EMBL" id="NOVD01000049">
    <property type="protein sequence ID" value="PCK23538.1"/>
    <property type="molecule type" value="Genomic_DNA"/>
</dbReference>
<accession>A0A1X0LIH3</accession>
<comment type="caution">
    <text evidence="3">The sequence shown here is derived from an EMBL/GenBank/DDBJ whole genome shotgun (WGS) entry which is preliminary data.</text>
</comment>
<dbReference type="RefSeq" id="WP_003945374.1">
    <property type="nucleotide sequence ID" value="NZ_AP026691.1"/>
</dbReference>
<dbReference type="InterPro" id="IPR042070">
    <property type="entry name" value="PucR_C-HTH_sf"/>
</dbReference>
<dbReference type="InterPro" id="IPR051448">
    <property type="entry name" value="CdaR-like_regulators"/>
</dbReference>
<reference evidence="3 4" key="1">
    <citation type="submission" date="2017-07" db="EMBL/GenBank/DDBJ databases">
        <title>Draft sequence of Rhodococcus enclensis 23b-28.</title>
        <authorList>
            <person name="Besaury L."/>
            <person name="Sancelme M."/>
            <person name="Amato P."/>
            <person name="Lallement A."/>
            <person name="Delort A.-M."/>
        </authorList>
    </citation>
    <scope>NUCLEOTIDE SEQUENCE [LARGE SCALE GENOMIC DNA]</scope>
    <source>
        <strain evidence="3 4">23b-28</strain>
    </source>
</reference>
<dbReference type="AlphaFoldDB" id="A0A1C4EP53"/>
<feature type="domain" description="PucR C-terminal helix-turn-helix" evidence="1">
    <location>
        <begin position="346"/>
        <end position="402"/>
    </location>
</feature>
<dbReference type="InterPro" id="IPR025736">
    <property type="entry name" value="PucR_C-HTH_dom"/>
</dbReference>
<evidence type="ECO:0000313" key="3">
    <source>
        <dbReference type="EMBL" id="PCK23538.1"/>
    </source>
</evidence>
<dbReference type="InterPro" id="IPR025751">
    <property type="entry name" value="RsbRD_N_dom"/>
</dbReference>
<evidence type="ECO:0000313" key="4">
    <source>
        <dbReference type="Proteomes" id="UP000230886"/>
    </source>
</evidence>
<dbReference type="Pfam" id="PF13556">
    <property type="entry name" value="HTH_30"/>
    <property type="match status" value="1"/>
</dbReference>
<dbReference type="PANTHER" id="PTHR33744">
    <property type="entry name" value="CARBOHYDRATE DIACID REGULATOR"/>
    <property type="match status" value="1"/>
</dbReference>
<gene>
    <name evidence="3" type="ORF">CHR55_29875</name>
</gene>
<evidence type="ECO:0000259" key="1">
    <source>
        <dbReference type="Pfam" id="PF13556"/>
    </source>
</evidence>
<dbReference type="Proteomes" id="UP000230886">
    <property type="component" value="Unassembled WGS sequence"/>
</dbReference>
<dbReference type="Pfam" id="PF14361">
    <property type="entry name" value="RsbRD_N"/>
    <property type="match status" value="1"/>
</dbReference>
<dbReference type="Gene3D" id="1.10.10.2840">
    <property type="entry name" value="PucR C-terminal helix-turn-helix domain"/>
    <property type="match status" value="1"/>
</dbReference>
<proteinExistence type="predicted"/>
<protein>
    <submittedName>
        <fullName evidence="3">PucR family transcriptional regulator</fullName>
    </submittedName>
</protein>
<name>A0A1C4EP53_RHOSG</name>
<sequence>MSPALLNNPGPLMLGGKPASTAVNDVIPLASDLVDHLSRANPTLTSLQTEAVRRELIAVIVQGLQVGIQLLDHRKLPTDQELDGIHTMTVQQALKGVPLSAILNLTNEGISTFRTLILSRADAEDSANLGDLNEFLFALAQRLHSFISISYLSALPAGSQLGEYSAGALVKAMLDGDDPTQLALQMGVELAPRYLVLRLLVNLPPIRPGARNGNHQRIQAYRDLSVAQSKIAAHFGSALLEAPAPQRGLVLIEGTPDWGTVCEVIQRARATVGVEITAIAENAAVRDIAAAQATTHELAQLVRRLRLPARSYRMEDLALEYQLTRGGAGRDSLINLLKPLDGNPELLQTLSIHLANGQHRQRTASALGLHTNTVDNRIKRIATLTGLDPALPSELLKLRAAMISLTFASTDVDNRPAKM</sequence>